<keyword evidence="2" id="KW-1185">Reference proteome</keyword>
<evidence type="ECO:0000313" key="2">
    <source>
        <dbReference type="Proteomes" id="UP001187192"/>
    </source>
</evidence>
<dbReference type="Proteomes" id="UP001187192">
    <property type="component" value="Unassembled WGS sequence"/>
</dbReference>
<proteinExistence type="predicted"/>
<reference evidence="1" key="1">
    <citation type="submission" date="2023-07" db="EMBL/GenBank/DDBJ databases">
        <title>draft genome sequence of fig (Ficus carica).</title>
        <authorList>
            <person name="Takahashi T."/>
            <person name="Nishimura K."/>
        </authorList>
    </citation>
    <scope>NUCLEOTIDE SEQUENCE</scope>
</reference>
<sequence>MPSFSWLQLSHLRVHSSLTTQLEFVSIRPAIDEVPLYFPTSLYGALSPKIGQQGLKAWEKTPHVEVECHTMAPRCWNYSPNLGCSLKNYYSNSQSRPCLSTNNRLHQRIIAADKKQSSPGPTETAGMQRLKMRWRGTSGKIIMTTAVGTREVWCEYVHGIWHSLRRPDACCTHAIAAYAEADPTARSALGNAWGIARVVEAISEFPKITFLSVLCALKLIILTLLT</sequence>
<protein>
    <submittedName>
        <fullName evidence="1">Uncharacterized protein</fullName>
    </submittedName>
</protein>
<name>A0AA88AE91_FICCA</name>
<gene>
    <name evidence="1" type="ORF">TIFTF001_018556</name>
</gene>
<dbReference type="AlphaFoldDB" id="A0AA88AE91"/>
<comment type="caution">
    <text evidence="1">The sequence shown here is derived from an EMBL/GenBank/DDBJ whole genome shotgun (WGS) entry which is preliminary data.</text>
</comment>
<organism evidence="1 2">
    <name type="scientific">Ficus carica</name>
    <name type="common">Common fig</name>
    <dbReference type="NCBI Taxonomy" id="3494"/>
    <lineage>
        <taxon>Eukaryota</taxon>
        <taxon>Viridiplantae</taxon>
        <taxon>Streptophyta</taxon>
        <taxon>Embryophyta</taxon>
        <taxon>Tracheophyta</taxon>
        <taxon>Spermatophyta</taxon>
        <taxon>Magnoliopsida</taxon>
        <taxon>eudicotyledons</taxon>
        <taxon>Gunneridae</taxon>
        <taxon>Pentapetalae</taxon>
        <taxon>rosids</taxon>
        <taxon>fabids</taxon>
        <taxon>Rosales</taxon>
        <taxon>Moraceae</taxon>
        <taxon>Ficeae</taxon>
        <taxon>Ficus</taxon>
    </lineage>
</organism>
<evidence type="ECO:0000313" key="1">
    <source>
        <dbReference type="EMBL" id="GMN49402.1"/>
    </source>
</evidence>
<dbReference type="EMBL" id="BTGU01000030">
    <property type="protein sequence ID" value="GMN49402.1"/>
    <property type="molecule type" value="Genomic_DNA"/>
</dbReference>
<accession>A0AA88AE91</accession>